<name>A0A2G1DGX9_9BACT</name>
<feature type="transmembrane region" description="Helical" evidence="5">
    <location>
        <begin position="12"/>
        <end position="30"/>
    </location>
</feature>
<keyword evidence="1" id="KW-0488">Methylation</keyword>
<evidence type="ECO:0000313" key="10">
    <source>
        <dbReference type="Proteomes" id="UP000221222"/>
    </source>
</evidence>
<dbReference type="EMBL" id="NXFY01000014">
    <property type="protein sequence ID" value="PHO17606.1"/>
    <property type="molecule type" value="Genomic_DNA"/>
</dbReference>
<evidence type="ECO:0000256" key="2">
    <source>
        <dbReference type="ARBA" id="ARBA00029447"/>
    </source>
</evidence>
<dbReference type="Pfam" id="PF00015">
    <property type="entry name" value="MCPsignal"/>
    <property type="match status" value="1"/>
</dbReference>
<dbReference type="KEGG" id="amol:AMOL_1556"/>
<reference evidence="9 10" key="1">
    <citation type="submission" date="2017-09" db="EMBL/GenBank/DDBJ databases">
        <title>Arcobacter canalis sp. nov., a new species isolated from a water canal contaminated with urban sewage.</title>
        <authorList>
            <person name="Perez-Cataluna A."/>
            <person name="Salas-Masso N."/>
            <person name="Figueras M.J."/>
        </authorList>
    </citation>
    <scope>NUCLEOTIDE SEQUENCE [LARGE SCALE GENOMIC DNA]</scope>
    <source>
        <strain evidence="9 10">F98-3</strain>
    </source>
</reference>
<keyword evidence="5" id="KW-0812">Transmembrane</keyword>
<evidence type="ECO:0000313" key="8">
    <source>
        <dbReference type="EMBL" id="AXX92525.1"/>
    </source>
</evidence>
<dbReference type="PANTHER" id="PTHR43531">
    <property type="entry name" value="PROTEIN ICFG"/>
    <property type="match status" value="1"/>
</dbReference>
<dbReference type="AlphaFoldDB" id="A0A2G1DGX9"/>
<dbReference type="InterPro" id="IPR004089">
    <property type="entry name" value="MCPsignal_dom"/>
</dbReference>
<protein>
    <submittedName>
        <fullName evidence="8">4HB sensor-containing MCP-domain signal transduction protein</fullName>
    </submittedName>
    <submittedName>
        <fullName evidence="9">Chemotaxis protein</fullName>
    </submittedName>
</protein>
<dbReference type="InterPro" id="IPR003660">
    <property type="entry name" value="HAMP_dom"/>
</dbReference>
<feature type="transmembrane region" description="Helical" evidence="5">
    <location>
        <begin position="187"/>
        <end position="208"/>
    </location>
</feature>
<feature type="compositionally biased region" description="Basic and acidic residues" evidence="4">
    <location>
        <begin position="626"/>
        <end position="636"/>
    </location>
</feature>
<evidence type="ECO:0000313" key="11">
    <source>
        <dbReference type="Proteomes" id="UP000262712"/>
    </source>
</evidence>
<keyword evidence="5" id="KW-1133">Transmembrane helix</keyword>
<keyword evidence="3" id="KW-0807">Transducer</keyword>
<feature type="domain" description="HAMP" evidence="7">
    <location>
        <begin position="272"/>
        <end position="319"/>
    </location>
</feature>
<dbReference type="GO" id="GO:0005886">
    <property type="term" value="C:plasma membrane"/>
    <property type="evidence" value="ECO:0007669"/>
    <property type="project" value="TreeGrafter"/>
</dbReference>
<dbReference type="SMART" id="SM00283">
    <property type="entry name" value="MA"/>
    <property type="match status" value="1"/>
</dbReference>
<dbReference type="Gene3D" id="6.10.340.10">
    <property type="match status" value="1"/>
</dbReference>
<dbReference type="Proteomes" id="UP000221222">
    <property type="component" value="Unassembled WGS sequence"/>
</dbReference>
<dbReference type="InterPro" id="IPR024478">
    <property type="entry name" value="HlyB_4HB_MCP"/>
</dbReference>
<evidence type="ECO:0000259" key="6">
    <source>
        <dbReference type="PROSITE" id="PS50111"/>
    </source>
</evidence>
<accession>A0A2G1DGX9</accession>
<evidence type="ECO:0000256" key="1">
    <source>
        <dbReference type="ARBA" id="ARBA00022481"/>
    </source>
</evidence>
<feature type="region of interest" description="Disordered" evidence="4">
    <location>
        <begin position="626"/>
        <end position="655"/>
    </location>
</feature>
<evidence type="ECO:0000256" key="4">
    <source>
        <dbReference type="SAM" id="MobiDB-lite"/>
    </source>
</evidence>
<feature type="domain" description="Methyl-accepting transducer" evidence="6">
    <location>
        <begin position="370"/>
        <end position="599"/>
    </location>
</feature>
<evidence type="ECO:0000256" key="3">
    <source>
        <dbReference type="PROSITE-ProRule" id="PRU00284"/>
    </source>
</evidence>
<dbReference type="Pfam" id="PF12729">
    <property type="entry name" value="4HB_MCP_1"/>
    <property type="match status" value="1"/>
</dbReference>
<dbReference type="GO" id="GO:0006935">
    <property type="term" value="P:chemotaxis"/>
    <property type="evidence" value="ECO:0007669"/>
    <property type="project" value="UniProtKB-KW"/>
</dbReference>
<evidence type="ECO:0000313" key="9">
    <source>
        <dbReference type="EMBL" id="PHO17606.1"/>
    </source>
</evidence>
<dbReference type="GO" id="GO:0004888">
    <property type="term" value="F:transmembrane signaling receptor activity"/>
    <property type="evidence" value="ECO:0007669"/>
    <property type="project" value="TreeGrafter"/>
</dbReference>
<organism evidence="9 10">
    <name type="scientific">Malaciobacter molluscorum LMG 25693</name>
    <dbReference type="NCBI Taxonomy" id="870501"/>
    <lineage>
        <taxon>Bacteria</taxon>
        <taxon>Pseudomonadati</taxon>
        <taxon>Campylobacterota</taxon>
        <taxon>Epsilonproteobacteria</taxon>
        <taxon>Campylobacterales</taxon>
        <taxon>Arcobacteraceae</taxon>
        <taxon>Malaciobacter</taxon>
    </lineage>
</organism>
<dbReference type="Gene3D" id="1.10.287.950">
    <property type="entry name" value="Methyl-accepting chemotaxis protein"/>
    <property type="match status" value="1"/>
</dbReference>
<sequence>MNNYSTKLKLSILIIVSSISLLTLGIMSVIQLQKVNAGLETVYNDRVIPLKQLKIVADEYAVKIVDTTHQTRNGNFSYDKCIENIDNAQSAISENWNKYISTKLTQKEEKLSNNVQELMKEGTEISNKIKEACKQKDNELISKITINELYQKIDPIGEKIAQLIQLQLDIAKNENDKASIIYDNSKIITIVTIAISLCLILFLAFMIISDITKKLNLFKKGLISFFSYLNKEQDTTDNIQIKSRDEFGQMADVVNKNIERTKNNVEKDKALINEAILVLGEFEQGDLSQRLKTNVNNPALTQLKEVLNKMADNLETNIDNILKILSEYSNYNYLNKISTDKLKQHLLRLANGVNDLGNATTSMLVENKMNGLTLDESSNILLANVDKLNDSSTEAASSLEETAAALEEITSNIRNNTENISKMSSFSDQVNISATKGEELANETTVAMDDINQQVNSINEAITVIDQIAFQTNILSLNAAVEAATAGEAGKGFAVVAAEVRNLASRSAQAAKEIKSIVENATVKANSGKNIATAMIEGYKVLNENIFKTTELITDIKNASKEQLLGIEQINDAVNQLDQQTQKNAMVASQTNDVASITDDIAKLIVKKADEKQFIGKDEVKAMKFDKKQDSKENKNKTNIQTKPIKEDNEEWENF</sequence>
<keyword evidence="10" id="KW-1185">Reference proteome</keyword>
<dbReference type="PROSITE" id="PS50885">
    <property type="entry name" value="HAMP"/>
    <property type="match status" value="1"/>
</dbReference>
<reference evidence="8 11" key="2">
    <citation type="submission" date="2018-08" db="EMBL/GenBank/DDBJ databases">
        <title>Complete genome of the Arcobacter molluscorum type strain LMG 25693.</title>
        <authorList>
            <person name="Miller W.G."/>
            <person name="Yee E."/>
            <person name="Bono J.L."/>
        </authorList>
    </citation>
    <scope>NUCLEOTIDE SEQUENCE [LARGE SCALE GENOMIC DNA]</scope>
    <source>
        <strain evidence="8 11">CECT 7696</strain>
    </source>
</reference>
<gene>
    <name evidence="8" type="ORF">AMOL_1556</name>
    <name evidence="9" type="ORF">CPU12_09195</name>
</gene>
<dbReference type="PANTHER" id="PTHR43531:SF14">
    <property type="entry name" value="METHYL-ACCEPTING CHEMOTAXIS PROTEIN I-RELATED"/>
    <property type="match status" value="1"/>
</dbReference>
<evidence type="ECO:0000259" key="7">
    <source>
        <dbReference type="PROSITE" id="PS50885"/>
    </source>
</evidence>
<dbReference type="RefSeq" id="WP_099342819.1">
    <property type="nucleotide sequence ID" value="NZ_CP032098.1"/>
</dbReference>
<dbReference type="InterPro" id="IPR051310">
    <property type="entry name" value="MCP_chemotaxis"/>
</dbReference>
<keyword evidence="5" id="KW-0472">Membrane</keyword>
<dbReference type="EMBL" id="CP032098">
    <property type="protein sequence ID" value="AXX92525.1"/>
    <property type="molecule type" value="Genomic_DNA"/>
</dbReference>
<evidence type="ECO:0000256" key="5">
    <source>
        <dbReference type="SAM" id="Phobius"/>
    </source>
</evidence>
<dbReference type="PROSITE" id="PS50111">
    <property type="entry name" value="CHEMOTAXIS_TRANSDUC_2"/>
    <property type="match status" value="1"/>
</dbReference>
<dbReference type="GO" id="GO:0007165">
    <property type="term" value="P:signal transduction"/>
    <property type="evidence" value="ECO:0007669"/>
    <property type="project" value="UniProtKB-KW"/>
</dbReference>
<dbReference type="Proteomes" id="UP000262712">
    <property type="component" value="Chromosome"/>
</dbReference>
<comment type="similarity">
    <text evidence="2">Belongs to the methyl-accepting chemotaxis (MCP) protein family.</text>
</comment>
<dbReference type="SUPFAM" id="SSF58104">
    <property type="entry name" value="Methyl-accepting chemotaxis protein (MCP) signaling domain"/>
    <property type="match status" value="1"/>
</dbReference>
<proteinExistence type="inferred from homology"/>